<dbReference type="InterPro" id="IPR036061">
    <property type="entry name" value="CheW-like_dom_sf"/>
</dbReference>
<dbReference type="RefSeq" id="WP_069294989.1">
    <property type="nucleotide sequence ID" value="NZ_MCRI01000002.1"/>
</dbReference>
<dbReference type="STRING" id="291169.A9E74_00401"/>
<dbReference type="GO" id="GO:0006935">
    <property type="term" value="P:chemotaxis"/>
    <property type="evidence" value="ECO:0007669"/>
    <property type="project" value="InterPro"/>
</dbReference>
<dbReference type="Pfam" id="PF01584">
    <property type="entry name" value="CheW"/>
    <property type="match status" value="1"/>
</dbReference>
<dbReference type="AlphaFoldDB" id="A0A1E3GVB2"/>
<reference evidence="2 3" key="1">
    <citation type="submission" date="2016-07" db="EMBL/GenBank/DDBJ databases">
        <title>Draft Genome Sequence of Methylophaga muralis Bur 1.</title>
        <authorList>
            <person name="Vasilenko O.V."/>
            <person name="Doronina N.V."/>
            <person name="Shmareva M.N."/>
            <person name="Tarlachkov S.V."/>
            <person name="Mustakhimov I."/>
            <person name="Trotsenko Y.A."/>
        </authorList>
    </citation>
    <scope>NUCLEOTIDE SEQUENCE [LARGE SCALE GENOMIC DNA]</scope>
    <source>
        <strain evidence="2 3">Bur 1</strain>
    </source>
</reference>
<dbReference type="PATRIC" id="fig|291169.3.peg.406"/>
<proteinExistence type="predicted"/>
<comment type="caution">
    <text evidence="2">The sequence shown here is derived from an EMBL/GenBank/DDBJ whole genome shotgun (WGS) entry which is preliminary data.</text>
</comment>
<sequence>MSKPTQIKEPQQALANYLQELLLDDELETLEQNVTETIETAPIVAAIEPDISETINTLPEKKGQALLFEVAGMQLALSLDELDGIENWPEEGLSQIPGYASYVVGTLSRPKQHTEVIDLTTLITNQSSNSEDNRYILLVNNKQLGLAVSAIRHVVKLEDENVRWRREPGQRPWLAGMLMSPLSSIISLTELLKLLR</sequence>
<evidence type="ECO:0000259" key="1">
    <source>
        <dbReference type="PROSITE" id="PS50851"/>
    </source>
</evidence>
<gene>
    <name evidence="2" type="ORF">A9E74_00401</name>
</gene>
<dbReference type="PROSITE" id="PS50851">
    <property type="entry name" value="CHEW"/>
    <property type="match status" value="1"/>
</dbReference>
<dbReference type="Gene3D" id="2.40.50.180">
    <property type="entry name" value="CheA-289, Domain 4"/>
    <property type="match status" value="1"/>
</dbReference>
<dbReference type="InterPro" id="IPR002545">
    <property type="entry name" value="CheW-lke_dom"/>
</dbReference>
<evidence type="ECO:0000313" key="2">
    <source>
        <dbReference type="EMBL" id="ODN67895.1"/>
    </source>
</evidence>
<evidence type="ECO:0000313" key="3">
    <source>
        <dbReference type="Proteomes" id="UP000094379"/>
    </source>
</evidence>
<dbReference type="GO" id="GO:0007165">
    <property type="term" value="P:signal transduction"/>
    <property type="evidence" value="ECO:0007669"/>
    <property type="project" value="InterPro"/>
</dbReference>
<keyword evidence="3" id="KW-1185">Reference proteome</keyword>
<name>A0A1E3GVB2_9GAMM</name>
<protein>
    <submittedName>
        <fullName evidence="2">CheW-like domain protein</fullName>
    </submittedName>
</protein>
<organism evidence="2 3">
    <name type="scientific">Methylophaga muralis</name>
    <dbReference type="NCBI Taxonomy" id="291169"/>
    <lineage>
        <taxon>Bacteria</taxon>
        <taxon>Pseudomonadati</taxon>
        <taxon>Pseudomonadota</taxon>
        <taxon>Gammaproteobacteria</taxon>
        <taxon>Thiotrichales</taxon>
        <taxon>Piscirickettsiaceae</taxon>
        <taxon>Methylophaga</taxon>
    </lineage>
</organism>
<feature type="domain" description="CheW-like" evidence="1">
    <location>
        <begin position="62"/>
        <end position="196"/>
    </location>
</feature>
<dbReference type="SUPFAM" id="SSF50341">
    <property type="entry name" value="CheW-like"/>
    <property type="match status" value="1"/>
</dbReference>
<dbReference type="Proteomes" id="UP000094379">
    <property type="component" value="Unassembled WGS sequence"/>
</dbReference>
<dbReference type="EMBL" id="MCRI01000002">
    <property type="protein sequence ID" value="ODN67895.1"/>
    <property type="molecule type" value="Genomic_DNA"/>
</dbReference>
<accession>A0A1E3GVB2</accession>